<evidence type="ECO:0000256" key="3">
    <source>
        <dbReference type="ARBA" id="ARBA00023163"/>
    </source>
</evidence>
<keyword evidence="6" id="KW-1185">Reference proteome</keyword>
<dbReference type="PRINTS" id="PR00598">
    <property type="entry name" value="HTHMARR"/>
</dbReference>
<sequence>MTTDDTVSVSSSIQDPRRHLALEALKRFRVLFKSASNPYESAEQCAGLTGAQLWALAEVAQADNLTVNGLAEAMAVHQSTASNLIDKLDHKGLVLRLRDPYDRRVVRLRPTPSGQAVLASAPGPAAGILPDALLRLAPEKLEQLNELLNELAHLLHPASGEASQLSR</sequence>
<dbReference type="PANTHER" id="PTHR42756">
    <property type="entry name" value="TRANSCRIPTIONAL REGULATOR, MARR"/>
    <property type="match status" value="1"/>
</dbReference>
<feature type="domain" description="HTH marR-type" evidence="4">
    <location>
        <begin position="18"/>
        <end position="153"/>
    </location>
</feature>
<evidence type="ECO:0000256" key="2">
    <source>
        <dbReference type="ARBA" id="ARBA00023125"/>
    </source>
</evidence>
<dbReference type="EMBL" id="JBHSBU010000001">
    <property type="protein sequence ID" value="MFC4161206.1"/>
    <property type="molecule type" value="Genomic_DNA"/>
</dbReference>
<evidence type="ECO:0000259" key="4">
    <source>
        <dbReference type="PROSITE" id="PS50995"/>
    </source>
</evidence>
<dbReference type="PANTHER" id="PTHR42756:SF1">
    <property type="entry name" value="TRANSCRIPTIONAL REPRESSOR OF EMRAB OPERON"/>
    <property type="match status" value="1"/>
</dbReference>
<evidence type="ECO:0000313" key="6">
    <source>
        <dbReference type="Proteomes" id="UP001595791"/>
    </source>
</evidence>
<dbReference type="RefSeq" id="WP_378166884.1">
    <property type="nucleotide sequence ID" value="NZ_JBHSBU010000001.1"/>
</dbReference>
<dbReference type="SUPFAM" id="SSF46785">
    <property type="entry name" value="Winged helix' DNA-binding domain"/>
    <property type="match status" value="1"/>
</dbReference>
<keyword evidence="1" id="KW-0805">Transcription regulation</keyword>
<dbReference type="Pfam" id="PF01047">
    <property type="entry name" value="MarR"/>
    <property type="match status" value="1"/>
</dbReference>
<accession>A0ABV8MW54</accession>
<proteinExistence type="predicted"/>
<dbReference type="SMART" id="SM00347">
    <property type="entry name" value="HTH_MARR"/>
    <property type="match status" value="1"/>
</dbReference>
<protein>
    <submittedName>
        <fullName evidence="5">MarR family winged helix-turn-helix transcriptional regulator</fullName>
    </submittedName>
</protein>
<gene>
    <name evidence="5" type="ORF">ACFOW7_17860</name>
</gene>
<evidence type="ECO:0000256" key="1">
    <source>
        <dbReference type="ARBA" id="ARBA00023015"/>
    </source>
</evidence>
<name>A0ABV8MW54_9NEIS</name>
<reference evidence="6" key="1">
    <citation type="journal article" date="2019" name="Int. J. Syst. Evol. Microbiol.">
        <title>The Global Catalogue of Microorganisms (GCM) 10K type strain sequencing project: providing services to taxonomists for standard genome sequencing and annotation.</title>
        <authorList>
            <consortium name="The Broad Institute Genomics Platform"/>
            <consortium name="The Broad Institute Genome Sequencing Center for Infectious Disease"/>
            <person name="Wu L."/>
            <person name="Ma J."/>
        </authorList>
    </citation>
    <scope>NUCLEOTIDE SEQUENCE [LARGE SCALE GENOMIC DNA]</scope>
    <source>
        <strain evidence="6">LMG 29894</strain>
    </source>
</reference>
<keyword evidence="3" id="KW-0804">Transcription</keyword>
<dbReference type="Proteomes" id="UP001595791">
    <property type="component" value="Unassembled WGS sequence"/>
</dbReference>
<comment type="caution">
    <text evidence="5">The sequence shown here is derived from an EMBL/GenBank/DDBJ whole genome shotgun (WGS) entry which is preliminary data.</text>
</comment>
<dbReference type="PROSITE" id="PS50995">
    <property type="entry name" value="HTH_MARR_2"/>
    <property type="match status" value="1"/>
</dbReference>
<dbReference type="InterPro" id="IPR036388">
    <property type="entry name" value="WH-like_DNA-bd_sf"/>
</dbReference>
<dbReference type="InterPro" id="IPR000835">
    <property type="entry name" value="HTH_MarR-typ"/>
</dbReference>
<evidence type="ECO:0000313" key="5">
    <source>
        <dbReference type="EMBL" id="MFC4161206.1"/>
    </source>
</evidence>
<keyword evidence="2" id="KW-0238">DNA-binding</keyword>
<dbReference type="Gene3D" id="1.10.10.10">
    <property type="entry name" value="Winged helix-like DNA-binding domain superfamily/Winged helix DNA-binding domain"/>
    <property type="match status" value="1"/>
</dbReference>
<organism evidence="5 6">
    <name type="scientific">Chitinimonas lacunae</name>
    <dbReference type="NCBI Taxonomy" id="1963018"/>
    <lineage>
        <taxon>Bacteria</taxon>
        <taxon>Pseudomonadati</taxon>
        <taxon>Pseudomonadota</taxon>
        <taxon>Betaproteobacteria</taxon>
        <taxon>Neisseriales</taxon>
        <taxon>Chitinibacteraceae</taxon>
        <taxon>Chitinimonas</taxon>
    </lineage>
</organism>
<dbReference type="InterPro" id="IPR036390">
    <property type="entry name" value="WH_DNA-bd_sf"/>
</dbReference>